<evidence type="ECO:0000313" key="3">
    <source>
        <dbReference type="Proteomes" id="UP000054217"/>
    </source>
</evidence>
<dbReference type="EMBL" id="KN831981">
    <property type="protein sequence ID" value="KIO02589.1"/>
    <property type="molecule type" value="Genomic_DNA"/>
</dbReference>
<accession>A0A0C3P5K3</accession>
<reference evidence="2 3" key="1">
    <citation type="submission" date="2014-04" db="EMBL/GenBank/DDBJ databases">
        <authorList>
            <consortium name="DOE Joint Genome Institute"/>
            <person name="Kuo A."/>
            <person name="Kohler A."/>
            <person name="Costa M.D."/>
            <person name="Nagy L.G."/>
            <person name="Floudas D."/>
            <person name="Copeland A."/>
            <person name="Barry K.W."/>
            <person name="Cichocki N."/>
            <person name="Veneault-Fourrey C."/>
            <person name="LaButti K."/>
            <person name="Lindquist E.A."/>
            <person name="Lipzen A."/>
            <person name="Lundell T."/>
            <person name="Morin E."/>
            <person name="Murat C."/>
            <person name="Sun H."/>
            <person name="Tunlid A."/>
            <person name="Henrissat B."/>
            <person name="Grigoriev I.V."/>
            <person name="Hibbett D.S."/>
            <person name="Martin F."/>
            <person name="Nordberg H.P."/>
            <person name="Cantor M.N."/>
            <person name="Hua S.X."/>
        </authorList>
    </citation>
    <scope>NUCLEOTIDE SEQUENCE [LARGE SCALE GENOMIC DNA]</scope>
    <source>
        <strain evidence="2 3">Marx 270</strain>
    </source>
</reference>
<feature type="region of interest" description="Disordered" evidence="1">
    <location>
        <begin position="49"/>
        <end position="81"/>
    </location>
</feature>
<proteinExistence type="predicted"/>
<name>A0A0C3P5K3_PISTI</name>
<dbReference type="HOGENOM" id="CLU_2307183_0_0_1"/>
<sequence length="100" mass="11312">MINVYIYVNSPIERGWKWLSQERTNSMYSPRGRRLTISLFARYSYTGSRPVETPEANKATQPSHPAFRIGDESTVVSGKKRKRETKFVCGTSARAAPEVG</sequence>
<gene>
    <name evidence="2" type="ORF">M404DRAFT_1002197</name>
</gene>
<organism evidence="2 3">
    <name type="scientific">Pisolithus tinctorius Marx 270</name>
    <dbReference type="NCBI Taxonomy" id="870435"/>
    <lineage>
        <taxon>Eukaryota</taxon>
        <taxon>Fungi</taxon>
        <taxon>Dikarya</taxon>
        <taxon>Basidiomycota</taxon>
        <taxon>Agaricomycotina</taxon>
        <taxon>Agaricomycetes</taxon>
        <taxon>Agaricomycetidae</taxon>
        <taxon>Boletales</taxon>
        <taxon>Sclerodermatineae</taxon>
        <taxon>Pisolithaceae</taxon>
        <taxon>Pisolithus</taxon>
    </lineage>
</organism>
<evidence type="ECO:0000313" key="2">
    <source>
        <dbReference type="EMBL" id="KIO02589.1"/>
    </source>
</evidence>
<keyword evidence="3" id="KW-1185">Reference proteome</keyword>
<dbReference type="Proteomes" id="UP000054217">
    <property type="component" value="Unassembled WGS sequence"/>
</dbReference>
<dbReference type="AlphaFoldDB" id="A0A0C3P5K3"/>
<dbReference type="InParanoid" id="A0A0C3P5K3"/>
<reference evidence="3" key="2">
    <citation type="submission" date="2015-01" db="EMBL/GenBank/DDBJ databases">
        <title>Evolutionary Origins and Diversification of the Mycorrhizal Mutualists.</title>
        <authorList>
            <consortium name="DOE Joint Genome Institute"/>
            <consortium name="Mycorrhizal Genomics Consortium"/>
            <person name="Kohler A."/>
            <person name="Kuo A."/>
            <person name="Nagy L.G."/>
            <person name="Floudas D."/>
            <person name="Copeland A."/>
            <person name="Barry K.W."/>
            <person name="Cichocki N."/>
            <person name="Veneault-Fourrey C."/>
            <person name="LaButti K."/>
            <person name="Lindquist E.A."/>
            <person name="Lipzen A."/>
            <person name="Lundell T."/>
            <person name="Morin E."/>
            <person name="Murat C."/>
            <person name="Riley R."/>
            <person name="Ohm R."/>
            <person name="Sun H."/>
            <person name="Tunlid A."/>
            <person name="Henrissat B."/>
            <person name="Grigoriev I.V."/>
            <person name="Hibbett D.S."/>
            <person name="Martin F."/>
        </authorList>
    </citation>
    <scope>NUCLEOTIDE SEQUENCE [LARGE SCALE GENOMIC DNA]</scope>
    <source>
        <strain evidence="3">Marx 270</strain>
    </source>
</reference>
<evidence type="ECO:0000256" key="1">
    <source>
        <dbReference type="SAM" id="MobiDB-lite"/>
    </source>
</evidence>
<protein>
    <submittedName>
        <fullName evidence="2">Uncharacterized protein</fullName>
    </submittedName>
</protein>